<proteinExistence type="predicted"/>
<evidence type="ECO:0000313" key="2">
    <source>
        <dbReference type="EMBL" id="VDI33326.1"/>
    </source>
</evidence>
<keyword evidence="3" id="KW-1185">Reference proteome</keyword>
<dbReference type="EMBL" id="UYJE01005023">
    <property type="protein sequence ID" value="VDI33326.1"/>
    <property type="molecule type" value="Genomic_DNA"/>
</dbReference>
<name>A0A8B6EGY3_MYTGA</name>
<keyword evidence="1" id="KW-1133">Transmembrane helix</keyword>
<reference evidence="2" key="1">
    <citation type="submission" date="2018-11" db="EMBL/GenBank/DDBJ databases">
        <authorList>
            <person name="Alioto T."/>
            <person name="Alioto T."/>
        </authorList>
    </citation>
    <scope>NUCLEOTIDE SEQUENCE</scope>
</reference>
<organism evidence="2 3">
    <name type="scientific">Mytilus galloprovincialis</name>
    <name type="common">Mediterranean mussel</name>
    <dbReference type="NCBI Taxonomy" id="29158"/>
    <lineage>
        <taxon>Eukaryota</taxon>
        <taxon>Metazoa</taxon>
        <taxon>Spiralia</taxon>
        <taxon>Lophotrochozoa</taxon>
        <taxon>Mollusca</taxon>
        <taxon>Bivalvia</taxon>
        <taxon>Autobranchia</taxon>
        <taxon>Pteriomorphia</taxon>
        <taxon>Mytilida</taxon>
        <taxon>Mytiloidea</taxon>
        <taxon>Mytilidae</taxon>
        <taxon>Mytilinae</taxon>
        <taxon>Mytilus</taxon>
    </lineage>
</organism>
<keyword evidence="1" id="KW-0812">Transmembrane</keyword>
<gene>
    <name evidence="2" type="ORF">MGAL_10B044921</name>
</gene>
<protein>
    <submittedName>
        <fullName evidence="2">Uncharacterized protein</fullName>
    </submittedName>
</protein>
<evidence type="ECO:0000256" key="1">
    <source>
        <dbReference type="SAM" id="Phobius"/>
    </source>
</evidence>
<dbReference type="Proteomes" id="UP000596742">
    <property type="component" value="Unassembled WGS sequence"/>
</dbReference>
<comment type="caution">
    <text evidence="2">The sequence shown here is derived from an EMBL/GenBank/DDBJ whole genome shotgun (WGS) entry which is preliminary data.</text>
</comment>
<keyword evidence="1" id="KW-0472">Membrane</keyword>
<accession>A0A8B6EGY3</accession>
<sequence>MDPRKGLEQGLITRVDELYMNINVIYFVCFRCDSRHGCVQPHSEISSEKNESHDTHTYDHKNKTYSTDGDGEHANDSDYINYVIWTGCILFIIIIVVSSSICYTLNTNLLLKHSANVKSAQEKGTVAAVANRSKNACDTINQQTMCLDHDMEIQVVTREAVVKNRNED</sequence>
<dbReference type="AlphaFoldDB" id="A0A8B6EGY3"/>
<feature type="transmembrane region" description="Helical" evidence="1">
    <location>
        <begin position="82"/>
        <end position="105"/>
    </location>
</feature>
<evidence type="ECO:0000313" key="3">
    <source>
        <dbReference type="Proteomes" id="UP000596742"/>
    </source>
</evidence>